<evidence type="ECO:0000256" key="4">
    <source>
        <dbReference type="ARBA" id="ARBA00022801"/>
    </source>
</evidence>
<dbReference type="PANTHER" id="PTHR47901:SF8">
    <property type="entry name" value="CASPASE-3"/>
    <property type="match status" value="1"/>
</dbReference>
<evidence type="ECO:0000256" key="3">
    <source>
        <dbReference type="ARBA" id="ARBA00022703"/>
    </source>
</evidence>
<keyword evidence="2" id="KW-0645">Protease</keyword>
<evidence type="ECO:0000313" key="7">
    <source>
        <dbReference type="Proteomes" id="UP000593567"/>
    </source>
</evidence>
<reference evidence="6" key="1">
    <citation type="submission" date="2020-06" db="EMBL/GenBank/DDBJ databases">
        <title>Draft genome of Bugula neritina, a colonial animal packing powerful symbionts and potential medicines.</title>
        <authorList>
            <person name="Rayko M."/>
        </authorList>
    </citation>
    <scope>NUCLEOTIDE SEQUENCE [LARGE SCALE GENOMIC DNA]</scope>
    <source>
        <strain evidence="6">Kwan_BN1</strain>
    </source>
</reference>
<organism evidence="6 7">
    <name type="scientific">Bugula neritina</name>
    <name type="common">Brown bryozoan</name>
    <name type="synonym">Sertularia neritina</name>
    <dbReference type="NCBI Taxonomy" id="10212"/>
    <lineage>
        <taxon>Eukaryota</taxon>
        <taxon>Metazoa</taxon>
        <taxon>Spiralia</taxon>
        <taxon>Lophotrochozoa</taxon>
        <taxon>Bryozoa</taxon>
        <taxon>Gymnolaemata</taxon>
        <taxon>Cheilostomatida</taxon>
        <taxon>Flustrina</taxon>
        <taxon>Buguloidea</taxon>
        <taxon>Bugulidae</taxon>
        <taxon>Bugula</taxon>
    </lineage>
</organism>
<dbReference type="InterPro" id="IPR001309">
    <property type="entry name" value="Pept_C14_p20"/>
</dbReference>
<comment type="similarity">
    <text evidence="1">Belongs to the peptidase C14A family.</text>
</comment>
<dbReference type="GO" id="GO:0006915">
    <property type="term" value="P:apoptotic process"/>
    <property type="evidence" value="ECO:0007669"/>
    <property type="project" value="UniProtKB-KW"/>
</dbReference>
<proteinExistence type="inferred from homology"/>
<comment type="caution">
    <text evidence="6">The sequence shown here is derived from an EMBL/GenBank/DDBJ whole genome shotgun (WGS) entry which is preliminary data.</text>
</comment>
<sequence length="460" mass="52332">MSGCSMLSDLLVVFYSHEGSRWSQRRESFVPFLDENRVSIELEQFDAFVKLFNRTAAMDMQLFSYLIQSETLFKTKTDLNVAVNVLKAFRLIYGPVVCDVTSTGFYIPYMVEQFSNRDIMSKEELSLRVDLVFKGLSLPQHAYHQMSVGMLELFPSLIASLMVHRDGASVFHDGLVVQLIHDYKSRQVSIYVASTASRVCEMWKQLLNITNNALQQATNSWPASRPVVLSFCAHCLLIQDQHPEKLINPHWAVIPNKQESSPGKSVIQRLTKIFSRGTPTKPSAMLDNTSSLVVCKKEKIFALLKYPHTSDCLPASESDKFTEFVKQLKSRGEQANAELIRQMNERLPVAMGTEDDLSDLSEDDDIIVPEEDETHQNVEIRLTVTPTTHPKVKELFNNTNEAYKMTKKRGRALIINNEHFSERPDLQRKGSSADVKNMANVMKAFKFEVLIQQNLKAEVI</sequence>
<name>A0A7J7JIN7_BUGNE</name>
<dbReference type="InterPro" id="IPR029030">
    <property type="entry name" value="Caspase-like_dom_sf"/>
</dbReference>
<evidence type="ECO:0000256" key="2">
    <source>
        <dbReference type="ARBA" id="ARBA00022670"/>
    </source>
</evidence>
<dbReference type="Gene3D" id="3.40.50.1460">
    <property type="match status" value="1"/>
</dbReference>
<feature type="domain" description="Caspase family p20" evidence="5">
    <location>
        <begin position="408"/>
        <end position="460"/>
    </location>
</feature>
<dbReference type="PROSITE" id="PS50208">
    <property type="entry name" value="CASPASE_P20"/>
    <property type="match status" value="1"/>
</dbReference>
<dbReference type="InterPro" id="IPR011600">
    <property type="entry name" value="Pept_C14_caspase"/>
</dbReference>
<protein>
    <recommendedName>
        <fullName evidence="5">Caspase family p20 domain-containing protein</fullName>
    </recommendedName>
</protein>
<evidence type="ECO:0000256" key="1">
    <source>
        <dbReference type="ARBA" id="ARBA00010134"/>
    </source>
</evidence>
<dbReference type="PANTHER" id="PTHR47901">
    <property type="entry name" value="CASPASE RECRUITMENT DOMAIN-CONTAINING PROTEIN 18"/>
    <property type="match status" value="1"/>
</dbReference>
<evidence type="ECO:0000259" key="5">
    <source>
        <dbReference type="PROSITE" id="PS50208"/>
    </source>
</evidence>
<dbReference type="GO" id="GO:0006508">
    <property type="term" value="P:proteolysis"/>
    <property type="evidence" value="ECO:0007669"/>
    <property type="project" value="UniProtKB-KW"/>
</dbReference>
<dbReference type="PRINTS" id="PR00376">
    <property type="entry name" value="IL1BCENZYME"/>
</dbReference>
<dbReference type="SUPFAM" id="SSF52129">
    <property type="entry name" value="Caspase-like"/>
    <property type="match status" value="1"/>
</dbReference>
<evidence type="ECO:0000313" key="6">
    <source>
        <dbReference type="EMBL" id="KAF6025501.1"/>
    </source>
</evidence>
<dbReference type="GO" id="GO:0004197">
    <property type="term" value="F:cysteine-type endopeptidase activity"/>
    <property type="evidence" value="ECO:0007669"/>
    <property type="project" value="InterPro"/>
</dbReference>
<keyword evidence="4" id="KW-0378">Hydrolase</keyword>
<dbReference type="InterPro" id="IPR015917">
    <property type="entry name" value="Pept_C14A"/>
</dbReference>
<dbReference type="InterPro" id="IPR002398">
    <property type="entry name" value="Pept_C14"/>
</dbReference>
<dbReference type="EMBL" id="VXIV02002454">
    <property type="protein sequence ID" value="KAF6025501.1"/>
    <property type="molecule type" value="Genomic_DNA"/>
</dbReference>
<dbReference type="Pfam" id="PF00656">
    <property type="entry name" value="Peptidase_C14"/>
    <property type="match status" value="1"/>
</dbReference>
<dbReference type="OrthoDB" id="6162091at2759"/>
<dbReference type="Proteomes" id="UP000593567">
    <property type="component" value="Unassembled WGS sequence"/>
</dbReference>
<keyword evidence="3" id="KW-0053">Apoptosis</keyword>
<accession>A0A7J7JIN7</accession>
<dbReference type="AlphaFoldDB" id="A0A7J7JIN7"/>
<keyword evidence="7" id="KW-1185">Reference proteome</keyword>
<gene>
    <name evidence="6" type="ORF">EB796_016200</name>
</gene>